<gene>
    <name evidence="1" type="ORF">TPAB3V08_LOCUS5436</name>
</gene>
<proteinExistence type="predicted"/>
<keyword evidence="2" id="KW-1185">Reference proteome</keyword>
<evidence type="ECO:0000313" key="1">
    <source>
        <dbReference type="EMBL" id="CAG2058467.1"/>
    </source>
</evidence>
<dbReference type="EMBL" id="CAJPIN010007369">
    <property type="protein sequence ID" value="CAG2058467.1"/>
    <property type="molecule type" value="Genomic_DNA"/>
</dbReference>
<sequence length="117" mass="13606">ICARPLPSLAKLDGETHRMFLIAILFRGPKPILHLKETTDESNYFINSIQLQKRYRRIMYSVYDKDPSQPEQIWSHFILPYSTEGIAIYGSNMIGKSRCKEDINRSDVRLGNQSIEM</sequence>
<name>A0ABN7NRK8_TIMPD</name>
<organism evidence="1 2">
    <name type="scientific">Timema podura</name>
    <name type="common">Walking stick</name>
    <dbReference type="NCBI Taxonomy" id="61482"/>
    <lineage>
        <taxon>Eukaryota</taxon>
        <taxon>Metazoa</taxon>
        <taxon>Ecdysozoa</taxon>
        <taxon>Arthropoda</taxon>
        <taxon>Hexapoda</taxon>
        <taxon>Insecta</taxon>
        <taxon>Pterygota</taxon>
        <taxon>Neoptera</taxon>
        <taxon>Polyneoptera</taxon>
        <taxon>Phasmatodea</taxon>
        <taxon>Timematodea</taxon>
        <taxon>Timematoidea</taxon>
        <taxon>Timematidae</taxon>
        <taxon>Timema</taxon>
    </lineage>
</organism>
<dbReference type="Proteomes" id="UP001153148">
    <property type="component" value="Unassembled WGS sequence"/>
</dbReference>
<reference evidence="1" key="1">
    <citation type="submission" date="2021-03" db="EMBL/GenBank/DDBJ databases">
        <authorList>
            <person name="Tran Van P."/>
        </authorList>
    </citation>
    <scope>NUCLEOTIDE SEQUENCE</scope>
</reference>
<comment type="caution">
    <text evidence="1">The sequence shown here is derived from an EMBL/GenBank/DDBJ whole genome shotgun (WGS) entry which is preliminary data.</text>
</comment>
<evidence type="ECO:0000313" key="2">
    <source>
        <dbReference type="Proteomes" id="UP001153148"/>
    </source>
</evidence>
<feature type="non-terminal residue" evidence="1">
    <location>
        <position position="1"/>
    </location>
</feature>
<accession>A0ABN7NRK8</accession>
<protein>
    <submittedName>
        <fullName evidence="1">Uncharacterized protein</fullName>
    </submittedName>
</protein>